<dbReference type="Gene3D" id="3.30.70.2920">
    <property type="match status" value="1"/>
</dbReference>
<evidence type="ECO:0000313" key="2">
    <source>
        <dbReference type="Proteomes" id="UP000219439"/>
    </source>
</evidence>
<name>A0A285PHW6_9HYPH</name>
<evidence type="ECO:0000313" key="1">
    <source>
        <dbReference type="EMBL" id="SNZ21314.1"/>
    </source>
</evidence>
<dbReference type="RefSeq" id="WP_097155686.1">
    <property type="nucleotide sequence ID" value="NZ_OBEL01000007.1"/>
</dbReference>
<proteinExistence type="predicted"/>
<dbReference type="InterPro" id="IPR053759">
    <property type="entry name" value="CDI_Immunity_Comp"/>
</dbReference>
<reference evidence="1 2" key="1">
    <citation type="submission" date="2017-09" db="EMBL/GenBank/DDBJ databases">
        <authorList>
            <person name="Ehlers B."/>
            <person name="Leendertz F.H."/>
        </authorList>
    </citation>
    <scope>NUCLEOTIDE SEQUENCE [LARGE SCALE GENOMIC DNA]</scope>
    <source>
        <strain evidence="1 2">DSM 18289</strain>
    </source>
</reference>
<gene>
    <name evidence="1" type="ORF">SAMN06265368_4431</name>
</gene>
<keyword evidence="2" id="KW-1185">Reference proteome</keyword>
<sequence length="102" mass="11669">MSTATVFHTSLDAREVEERLKQVQAKHALLSTSSYSYSMVRVSSELDNEILEELGFNFHSVSYFGITEIRNAHPVLSRAVELMKEEFKDAEIIALFQNEIMI</sequence>
<protein>
    <submittedName>
        <fullName evidence="1">Uncharacterized protein</fullName>
    </submittedName>
</protein>
<organism evidence="1 2">
    <name type="scientific">Cohaesibacter gelatinilyticus</name>
    <dbReference type="NCBI Taxonomy" id="372072"/>
    <lineage>
        <taxon>Bacteria</taxon>
        <taxon>Pseudomonadati</taxon>
        <taxon>Pseudomonadota</taxon>
        <taxon>Alphaproteobacteria</taxon>
        <taxon>Hyphomicrobiales</taxon>
        <taxon>Cohaesibacteraceae</taxon>
    </lineage>
</organism>
<dbReference type="EMBL" id="OBEL01000007">
    <property type="protein sequence ID" value="SNZ21314.1"/>
    <property type="molecule type" value="Genomic_DNA"/>
</dbReference>
<dbReference type="Proteomes" id="UP000219439">
    <property type="component" value="Unassembled WGS sequence"/>
</dbReference>
<dbReference type="AlphaFoldDB" id="A0A285PHW6"/>
<accession>A0A285PHW6</accession>